<accession>A0AAV2FAT0</accession>
<organism evidence="1 2">
    <name type="scientific">Linum trigynum</name>
    <dbReference type="NCBI Taxonomy" id="586398"/>
    <lineage>
        <taxon>Eukaryota</taxon>
        <taxon>Viridiplantae</taxon>
        <taxon>Streptophyta</taxon>
        <taxon>Embryophyta</taxon>
        <taxon>Tracheophyta</taxon>
        <taxon>Spermatophyta</taxon>
        <taxon>Magnoliopsida</taxon>
        <taxon>eudicotyledons</taxon>
        <taxon>Gunneridae</taxon>
        <taxon>Pentapetalae</taxon>
        <taxon>rosids</taxon>
        <taxon>fabids</taxon>
        <taxon>Malpighiales</taxon>
        <taxon>Linaceae</taxon>
        <taxon>Linum</taxon>
    </lineage>
</organism>
<dbReference type="Proteomes" id="UP001497516">
    <property type="component" value="Chromosome 6"/>
</dbReference>
<dbReference type="AlphaFoldDB" id="A0AAV2FAT0"/>
<sequence length="80" mass="8990">MGDCNRLRYVAPNLVDGELVIPRAVHDEGAVRWRNALVGQFLMVATPIAIIRRSAQRFWGRDGRGCGGSCCCQLFYTFEE</sequence>
<reference evidence="1 2" key="1">
    <citation type="submission" date="2024-04" db="EMBL/GenBank/DDBJ databases">
        <authorList>
            <person name="Fracassetti M."/>
        </authorList>
    </citation>
    <scope>NUCLEOTIDE SEQUENCE [LARGE SCALE GENOMIC DNA]</scope>
</reference>
<keyword evidence="2" id="KW-1185">Reference proteome</keyword>
<proteinExistence type="predicted"/>
<evidence type="ECO:0000313" key="1">
    <source>
        <dbReference type="EMBL" id="CAL1395052.1"/>
    </source>
</evidence>
<protein>
    <submittedName>
        <fullName evidence="1">Uncharacterized protein</fullName>
    </submittedName>
</protein>
<evidence type="ECO:0000313" key="2">
    <source>
        <dbReference type="Proteomes" id="UP001497516"/>
    </source>
</evidence>
<dbReference type="EMBL" id="OZ034819">
    <property type="protein sequence ID" value="CAL1395052.1"/>
    <property type="molecule type" value="Genomic_DNA"/>
</dbReference>
<gene>
    <name evidence="1" type="ORF">LTRI10_LOCUS35511</name>
</gene>
<name>A0AAV2FAT0_9ROSI</name>